<feature type="region of interest" description="Disordered" evidence="1">
    <location>
        <begin position="1"/>
        <end position="28"/>
    </location>
</feature>
<dbReference type="Proteomes" id="UP000317909">
    <property type="component" value="Chromosome"/>
</dbReference>
<evidence type="ECO:0000256" key="1">
    <source>
        <dbReference type="SAM" id="MobiDB-lite"/>
    </source>
</evidence>
<reference evidence="2 3" key="1">
    <citation type="submission" date="2019-02" db="EMBL/GenBank/DDBJ databases">
        <title>Deep-cultivation of Planctomycetes and their phenomic and genomic characterization uncovers novel biology.</title>
        <authorList>
            <person name="Wiegand S."/>
            <person name="Jogler M."/>
            <person name="Boedeker C."/>
            <person name="Pinto D."/>
            <person name="Vollmers J."/>
            <person name="Rivas-Marin E."/>
            <person name="Kohn T."/>
            <person name="Peeters S.H."/>
            <person name="Heuer A."/>
            <person name="Rast P."/>
            <person name="Oberbeckmann S."/>
            <person name="Bunk B."/>
            <person name="Jeske O."/>
            <person name="Meyerdierks A."/>
            <person name="Storesund J.E."/>
            <person name="Kallscheuer N."/>
            <person name="Luecker S."/>
            <person name="Lage O.M."/>
            <person name="Pohl T."/>
            <person name="Merkel B.J."/>
            <person name="Hornburger P."/>
            <person name="Mueller R.-W."/>
            <person name="Bruemmer F."/>
            <person name="Labrenz M."/>
            <person name="Spormann A.M."/>
            <person name="Op den Camp H."/>
            <person name="Overmann J."/>
            <person name="Amann R."/>
            <person name="Jetten M.S.M."/>
            <person name="Mascher T."/>
            <person name="Medema M.H."/>
            <person name="Devos D.P."/>
            <person name="Kaster A.-K."/>
            <person name="Ovreas L."/>
            <person name="Rohde M."/>
            <person name="Galperin M.Y."/>
            <person name="Jogler C."/>
        </authorList>
    </citation>
    <scope>NUCLEOTIDE SEQUENCE [LARGE SCALE GENOMIC DNA]</scope>
    <source>
        <strain evidence="2 3">I41</strain>
    </source>
</reference>
<gene>
    <name evidence="2" type="ORF">I41_47130</name>
</gene>
<dbReference type="EMBL" id="CP036339">
    <property type="protein sequence ID" value="QDT75502.1"/>
    <property type="molecule type" value="Genomic_DNA"/>
</dbReference>
<evidence type="ECO:0000313" key="2">
    <source>
        <dbReference type="EMBL" id="QDT75502.1"/>
    </source>
</evidence>
<name>A0A517U4F2_9BACT</name>
<proteinExistence type="predicted"/>
<feature type="compositionally biased region" description="Polar residues" evidence="1">
    <location>
        <begin position="14"/>
        <end position="27"/>
    </location>
</feature>
<keyword evidence="3" id="KW-1185">Reference proteome</keyword>
<dbReference type="AlphaFoldDB" id="A0A517U4F2"/>
<dbReference type="RefSeq" id="WP_145435194.1">
    <property type="nucleotide sequence ID" value="NZ_CP036339.1"/>
</dbReference>
<organism evidence="2 3">
    <name type="scientific">Lacipirellula limnantheis</name>
    <dbReference type="NCBI Taxonomy" id="2528024"/>
    <lineage>
        <taxon>Bacteria</taxon>
        <taxon>Pseudomonadati</taxon>
        <taxon>Planctomycetota</taxon>
        <taxon>Planctomycetia</taxon>
        <taxon>Pirellulales</taxon>
        <taxon>Lacipirellulaceae</taxon>
        <taxon>Lacipirellula</taxon>
    </lineage>
</organism>
<accession>A0A517U4F2</accession>
<dbReference type="KEGG" id="llh:I41_47130"/>
<sequence length="68" mass="7587">MSPTGYQTHAEPASWQTHQGANPSSMQGADACESAVTFFREYARERPEVVALWAFGIGFVLGWKIKPW</sequence>
<evidence type="ECO:0000313" key="3">
    <source>
        <dbReference type="Proteomes" id="UP000317909"/>
    </source>
</evidence>
<dbReference type="OrthoDB" id="290375at2"/>
<protein>
    <submittedName>
        <fullName evidence="2">Uncharacterized protein</fullName>
    </submittedName>
</protein>